<dbReference type="Pfam" id="PF01468">
    <property type="entry name" value="GA"/>
    <property type="match status" value="2"/>
</dbReference>
<dbReference type="EMBL" id="NBEB01000002">
    <property type="protein sequence ID" value="OQQ86784.1"/>
    <property type="molecule type" value="Genomic_DNA"/>
</dbReference>
<dbReference type="Gene3D" id="1.20.120.1850">
    <property type="entry name" value="Ebh helix bundles repeating unit (S and A modules)"/>
    <property type="match status" value="1"/>
</dbReference>
<evidence type="ECO:0000259" key="7">
    <source>
        <dbReference type="PROSITE" id="PS50847"/>
    </source>
</evidence>
<dbReference type="InterPro" id="IPR009063">
    <property type="entry name" value="Ig/albumin-bd_sf"/>
</dbReference>
<organism evidence="8 9">
    <name type="scientific">Ligilactobacillus salivarius</name>
    <dbReference type="NCBI Taxonomy" id="1624"/>
    <lineage>
        <taxon>Bacteria</taxon>
        <taxon>Bacillati</taxon>
        <taxon>Bacillota</taxon>
        <taxon>Bacilli</taxon>
        <taxon>Lactobacillales</taxon>
        <taxon>Lactobacillaceae</taxon>
        <taxon>Ligilactobacillus</taxon>
    </lineage>
</organism>
<keyword evidence="4" id="KW-0572">Peptidoglycan-anchor</keyword>
<feature type="region of interest" description="Disordered" evidence="6">
    <location>
        <begin position="48"/>
        <end position="165"/>
    </location>
</feature>
<proteinExistence type="predicted"/>
<feature type="compositionally biased region" description="Polar residues" evidence="6">
    <location>
        <begin position="66"/>
        <end position="82"/>
    </location>
</feature>
<dbReference type="Gene3D" id="1.20.5.420">
    <property type="entry name" value="Immunoglobulin FC, subunit C"/>
    <property type="match status" value="3"/>
</dbReference>
<feature type="compositionally biased region" description="Low complexity" evidence="6">
    <location>
        <begin position="55"/>
        <end position="65"/>
    </location>
</feature>
<evidence type="ECO:0000256" key="6">
    <source>
        <dbReference type="SAM" id="MobiDB-lite"/>
    </source>
</evidence>
<keyword evidence="2" id="KW-0964">Secreted</keyword>
<dbReference type="Proteomes" id="UP000192638">
    <property type="component" value="Unassembled WGS sequence"/>
</dbReference>
<keyword evidence="3" id="KW-0732">Signal</keyword>
<feature type="region of interest" description="Disordered" evidence="6">
    <location>
        <begin position="377"/>
        <end position="402"/>
    </location>
</feature>
<dbReference type="SUPFAM" id="SSF46997">
    <property type="entry name" value="Bacterial immunoglobulin/albumin-binding domains"/>
    <property type="match status" value="4"/>
</dbReference>
<evidence type="ECO:0000256" key="5">
    <source>
        <dbReference type="SAM" id="Coils"/>
    </source>
</evidence>
<feature type="domain" description="Gram-positive cocci surface proteins LPxTG" evidence="7">
    <location>
        <begin position="612"/>
        <end position="648"/>
    </location>
</feature>
<reference evidence="8 9" key="1">
    <citation type="submission" date="2017-03" db="EMBL/GenBank/DDBJ databases">
        <title>Phylogenomics and comparative genomics of Lactobacillus salivarius, a mammalian gut commensal.</title>
        <authorList>
            <person name="Harris H.M."/>
        </authorList>
    </citation>
    <scope>NUCLEOTIDE SEQUENCE [LARGE SCALE GENOMIC DNA]</scope>
    <source>
        <strain evidence="8 9">LMG 14477</strain>
    </source>
</reference>
<evidence type="ECO:0000256" key="3">
    <source>
        <dbReference type="ARBA" id="ARBA00022729"/>
    </source>
</evidence>
<dbReference type="Pfam" id="PF07554">
    <property type="entry name" value="FIVAR"/>
    <property type="match status" value="2"/>
</dbReference>
<dbReference type="InterPro" id="IPR019931">
    <property type="entry name" value="LPXTG_anchor"/>
</dbReference>
<feature type="coiled-coil region" evidence="5">
    <location>
        <begin position="455"/>
        <end position="523"/>
    </location>
</feature>
<dbReference type="InterPro" id="IPR002988">
    <property type="entry name" value="GA_module"/>
</dbReference>
<dbReference type="PROSITE" id="PS50847">
    <property type="entry name" value="GRAM_POS_ANCHORING"/>
    <property type="match status" value="1"/>
</dbReference>
<dbReference type="InterPro" id="IPR020840">
    <property type="entry name" value="Extracell_matrix-bd_GA"/>
</dbReference>
<accession>A0A1V9R9F4</accession>
<evidence type="ECO:0000256" key="2">
    <source>
        <dbReference type="ARBA" id="ARBA00022525"/>
    </source>
</evidence>
<evidence type="ECO:0000256" key="4">
    <source>
        <dbReference type="ARBA" id="ARBA00023088"/>
    </source>
</evidence>
<feature type="coiled-coil region" evidence="5">
    <location>
        <begin position="333"/>
        <end position="364"/>
    </location>
</feature>
<dbReference type="AlphaFoldDB" id="A0A1V9R9F4"/>
<dbReference type="SMART" id="SM00844">
    <property type="entry name" value="GA"/>
    <property type="match status" value="2"/>
</dbReference>
<gene>
    <name evidence="8" type="ORF">B6U60_00320</name>
</gene>
<feature type="compositionally biased region" description="Low complexity" evidence="6">
    <location>
        <begin position="83"/>
        <end position="151"/>
    </location>
</feature>
<keyword evidence="1" id="KW-0134">Cell wall</keyword>
<sequence length="648" mass="68800">MKKDYNNYRKEKQRFSIVKVSGKTTSVLVGLTIFGGLLLDAPNAQADTTPSYEVASDTSSSTTATNSKEVTLSSTTDKANQASDQTVSSTSNESSQASATSVDNNEASSATSTTNNVATSDASTTSSDITVANNTNTTANDATNNSTTDNTAKVRTKRALPEASSTTNYDVDDIYNYYVSKGGTASKQKVQDLIDYKNNSSRVTAILNLTVDSYWVDQVLNKEVPNAQKFTDSFIDRIITTSGNSLVTTTNSKIDDQIAKLTELQQKYPNSKEVENAIEKLNETKNSVTLENVYNAEKMQDVIDTLNKYGSVSAYDDLEKAAENEQTSGSGELDNAKTDAKAAIDKLENLNDAQKAVAKEAVDNATTTADVTTSQNAATGLDNDMSGLKNSVSDVDTTKNGENYTNASEEAKKAYDEAVLNAQSILDKAGNNATSDEVAAAKKAVEDAKTALDGTTNLSNAKADAKAAIDKLENLNDAQKAGFIADVDAASLQQLVEQAVANAKALDSEMAKLRQEVESSNQVKDTTKYANSSDTLKKNYDDLLAVATALVSKNGIDANLATVQQLVSELKAARLALNGVDSKVETNNNTDVNKAKDSLSNKATASLKTTSLPQTGETEENTSLVGAMLATIGGVLGLGLTRRKKEDK</sequence>
<evidence type="ECO:0000256" key="1">
    <source>
        <dbReference type="ARBA" id="ARBA00022512"/>
    </source>
</evidence>
<evidence type="ECO:0000313" key="9">
    <source>
        <dbReference type="Proteomes" id="UP000192638"/>
    </source>
</evidence>
<keyword evidence="5" id="KW-0175">Coiled coil</keyword>
<comment type="caution">
    <text evidence="8">The sequence shown here is derived from an EMBL/GenBank/DDBJ whole genome shotgun (WGS) entry which is preliminary data.</text>
</comment>
<dbReference type="NCBIfam" id="TIGR01168">
    <property type="entry name" value="YSIRK_signal"/>
    <property type="match status" value="1"/>
</dbReference>
<evidence type="ECO:0000313" key="8">
    <source>
        <dbReference type="EMBL" id="OQQ86784.1"/>
    </source>
</evidence>
<dbReference type="Pfam" id="PF00746">
    <property type="entry name" value="Gram_pos_anchor"/>
    <property type="match status" value="1"/>
</dbReference>
<name>A0A1V9R9F4_9LACO</name>
<dbReference type="InterPro" id="IPR005877">
    <property type="entry name" value="YSIRK_signal_dom"/>
</dbReference>
<dbReference type="NCBIfam" id="TIGR01167">
    <property type="entry name" value="LPXTG_anchor"/>
    <property type="match status" value="1"/>
</dbReference>
<feature type="compositionally biased region" description="Polar residues" evidence="6">
    <location>
        <begin position="388"/>
        <end position="402"/>
    </location>
</feature>
<protein>
    <recommendedName>
        <fullName evidence="7">Gram-positive cocci surface proteins LPxTG domain-containing protein</fullName>
    </recommendedName>
</protein>
<dbReference type="RefSeq" id="WP_081530132.1">
    <property type="nucleotide sequence ID" value="NZ_NBEB01000002.1"/>
</dbReference>